<evidence type="ECO:0000259" key="2">
    <source>
        <dbReference type="Pfam" id="PF13477"/>
    </source>
</evidence>
<comment type="caution">
    <text evidence="3">The sequence shown here is derived from an EMBL/GenBank/DDBJ whole genome shotgun (WGS) entry which is preliminary data.</text>
</comment>
<feature type="domain" description="Glycosyl transferase family 1" evidence="1">
    <location>
        <begin position="177"/>
        <end position="344"/>
    </location>
</feature>
<accession>A0ABS7K574</accession>
<evidence type="ECO:0000313" key="3">
    <source>
        <dbReference type="EMBL" id="MBY0097328.1"/>
    </source>
</evidence>
<sequence>MKKIMILVNNDIWLYKLRKEIIKRLLEEGYEVYISVPNGEYVQTLVEWGCKFVETEVDRRGKNPLNDLSLFIHYIKILRKFKPDVILAYTIKPNLYGSLAGRILNIPYINNITGLGSGFIKESLMKRTLTILYKISLKNSYCVFFQNDSDRKLFESEKIVHDNNSELIPGSGVNLKEYKFKNFPEEGKITFNFIGRIMKDKGIDEYLECAKQIKENYPNTQFNVLGFVEKTQFHYQEILNNYHDKGYINYLGFQTDVKPFIEDSHCLIQPSHGGEGISNVLLESGALGRVLIASNIPGCRETIVYGENGYTFNAKDSGSLVEKIEMFINLPLDIKEKMGKNSRELIEREFNRDFVVSAYINKISQLIN</sequence>
<dbReference type="PANTHER" id="PTHR12526">
    <property type="entry name" value="GLYCOSYLTRANSFERASE"/>
    <property type="match status" value="1"/>
</dbReference>
<dbReference type="RefSeq" id="WP_221873549.1">
    <property type="nucleotide sequence ID" value="NZ_JACWFH010000012.1"/>
</dbReference>
<reference evidence="3 4" key="1">
    <citation type="submission" date="2020-07" db="EMBL/GenBank/DDBJ databases">
        <title>Fungal Genomes of the International Space Station.</title>
        <authorList>
            <person name="Seuylemezian A."/>
            <person name="Singh N.K."/>
            <person name="Wood J."/>
            <person name="Venkateswaran K."/>
        </authorList>
    </citation>
    <scope>NUCLEOTIDE SEQUENCE [LARGE SCALE GENOMIC DNA]</scope>
    <source>
        <strain evidence="3 4">PL-B2</strain>
    </source>
</reference>
<dbReference type="CDD" id="cd03808">
    <property type="entry name" value="GT4_CapM-like"/>
    <property type="match status" value="1"/>
</dbReference>
<protein>
    <submittedName>
        <fullName evidence="3">Glycosyltransferase family 4 protein</fullName>
    </submittedName>
</protein>
<evidence type="ECO:0000313" key="4">
    <source>
        <dbReference type="Proteomes" id="UP000769780"/>
    </source>
</evidence>
<dbReference type="Proteomes" id="UP000769780">
    <property type="component" value="Unassembled WGS sequence"/>
</dbReference>
<dbReference type="Gene3D" id="3.40.50.2000">
    <property type="entry name" value="Glycogen Phosphorylase B"/>
    <property type="match status" value="2"/>
</dbReference>
<keyword evidence="4" id="KW-1185">Reference proteome</keyword>
<organism evidence="3 4">
    <name type="scientific">Mesobacillus maritimus</name>
    <dbReference type="NCBI Taxonomy" id="1643336"/>
    <lineage>
        <taxon>Bacteria</taxon>
        <taxon>Bacillati</taxon>
        <taxon>Bacillota</taxon>
        <taxon>Bacilli</taxon>
        <taxon>Bacillales</taxon>
        <taxon>Bacillaceae</taxon>
        <taxon>Mesobacillus</taxon>
    </lineage>
</organism>
<dbReference type="InterPro" id="IPR028098">
    <property type="entry name" value="Glyco_trans_4-like_N"/>
</dbReference>
<evidence type="ECO:0000259" key="1">
    <source>
        <dbReference type="Pfam" id="PF00534"/>
    </source>
</evidence>
<feature type="domain" description="Glycosyltransferase subfamily 4-like N-terminal" evidence="2">
    <location>
        <begin position="3"/>
        <end position="147"/>
    </location>
</feature>
<dbReference type="PANTHER" id="PTHR12526:SF630">
    <property type="entry name" value="GLYCOSYLTRANSFERASE"/>
    <property type="match status" value="1"/>
</dbReference>
<name>A0ABS7K574_9BACI</name>
<dbReference type="SUPFAM" id="SSF53756">
    <property type="entry name" value="UDP-Glycosyltransferase/glycogen phosphorylase"/>
    <property type="match status" value="1"/>
</dbReference>
<proteinExistence type="predicted"/>
<dbReference type="Pfam" id="PF00534">
    <property type="entry name" value="Glycos_transf_1"/>
    <property type="match status" value="1"/>
</dbReference>
<dbReference type="EMBL" id="JACWFH010000012">
    <property type="protein sequence ID" value="MBY0097328.1"/>
    <property type="molecule type" value="Genomic_DNA"/>
</dbReference>
<dbReference type="Pfam" id="PF13477">
    <property type="entry name" value="Glyco_trans_4_2"/>
    <property type="match status" value="1"/>
</dbReference>
<dbReference type="InterPro" id="IPR001296">
    <property type="entry name" value="Glyco_trans_1"/>
</dbReference>
<gene>
    <name evidence="3" type="ORF">H0185_11035</name>
</gene>